<feature type="transmembrane region" description="Helical" evidence="2">
    <location>
        <begin position="144"/>
        <end position="164"/>
    </location>
</feature>
<feature type="compositionally biased region" description="Basic and acidic residues" evidence="1">
    <location>
        <begin position="723"/>
        <end position="733"/>
    </location>
</feature>
<feature type="compositionally biased region" description="Low complexity" evidence="1">
    <location>
        <begin position="36"/>
        <end position="46"/>
    </location>
</feature>
<feature type="region of interest" description="Disordered" evidence="1">
    <location>
        <begin position="723"/>
        <end position="753"/>
    </location>
</feature>
<feature type="compositionally biased region" description="Basic and acidic residues" evidence="1">
    <location>
        <begin position="1"/>
        <end position="10"/>
    </location>
</feature>
<name>A0AAV8A229_9EUKA</name>
<reference evidence="4" key="1">
    <citation type="submission" date="2022-08" db="EMBL/GenBank/DDBJ databases">
        <title>Novel sulphate-reducing endosymbionts in the free-living metamonad Anaeramoeba.</title>
        <authorList>
            <person name="Jerlstrom-Hultqvist J."/>
            <person name="Cepicka I."/>
            <person name="Gallot-Lavallee L."/>
            <person name="Salas-Leiva D."/>
            <person name="Curtis B.A."/>
            <person name="Zahonova K."/>
            <person name="Pipaliya S."/>
            <person name="Dacks J."/>
            <person name="Roger A.J."/>
        </authorList>
    </citation>
    <scope>NUCLEOTIDE SEQUENCE</scope>
    <source>
        <strain evidence="4">Busselton2</strain>
    </source>
</reference>
<feature type="transmembrane region" description="Helical" evidence="2">
    <location>
        <begin position="508"/>
        <end position="530"/>
    </location>
</feature>
<gene>
    <name evidence="4" type="ORF">M0812_08440</name>
</gene>
<feature type="region of interest" description="Disordered" evidence="1">
    <location>
        <begin position="1"/>
        <end position="65"/>
    </location>
</feature>
<feature type="transmembrane region" description="Helical" evidence="2">
    <location>
        <begin position="593"/>
        <end position="610"/>
    </location>
</feature>
<organism evidence="4 5">
    <name type="scientific">Anaeramoeba flamelloides</name>
    <dbReference type="NCBI Taxonomy" id="1746091"/>
    <lineage>
        <taxon>Eukaryota</taxon>
        <taxon>Metamonada</taxon>
        <taxon>Anaeramoebidae</taxon>
        <taxon>Anaeramoeba</taxon>
    </lineage>
</organism>
<dbReference type="InterPro" id="IPR035979">
    <property type="entry name" value="RBD_domain_sf"/>
</dbReference>
<evidence type="ECO:0000256" key="1">
    <source>
        <dbReference type="SAM" id="MobiDB-lite"/>
    </source>
</evidence>
<dbReference type="Pfam" id="PF14703">
    <property type="entry name" value="PHM7_cyt"/>
    <property type="match status" value="1"/>
</dbReference>
<dbReference type="GO" id="GO:0003676">
    <property type="term" value="F:nucleic acid binding"/>
    <property type="evidence" value="ECO:0007669"/>
    <property type="project" value="InterPro"/>
</dbReference>
<dbReference type="InterPro" id="IPR045122">
    <property type="entry name" value="Csc1-like"/>
</dbReference>
<feature type="transmembrane region" description="Helical" evidence="2">
    <location>
        <begin position="616"/>
        <end position="636"/>
    </location>
</feature>
<feature type="domain" description="CSC1/OSCA1-like cytosolic" evidence="3">
    <location>
        <begin position="231"/>
        <end position="417"/>
    </location>
</feature>
<protein>
    <submittedName>
        <fullName evidence="4">Transmembrane protein</fullName>
    </submittedName>
</protein>
<evidence type="ECO:0000259" key="3">
    <source>
        <dbReference type="Pfam" id="PF14703"/>
    </source>
</evidence>
<dbReference type="GO" id="GO:0005886">
    <property type="term" value="C:plasma membrane"/>
    <property type="evidence" value="ECO:0007669"/>
    <property type="project" value="TreeGrafter"/>
</dbReference>
<dbReference type="SUPFAM" id="SSF54928">
    <property type="entry name" value="RNA-binding domain, RBD"/>
    <property type="match status" value="1"/>
</dbReference>
<dbReference type="InterPro" id="IPR027815">
    <property type="entry name" value="CSC1/OSCA1-like_cyt"/>
</dbReference>
<keyword evidence="2" id="KW-1133">Transmembrane helix</keyword>
<feature type="compositionally biased region" description="Polar residues" evidence="1">
    <location>
        <begin position="55"/>
        <end position="65"/>
    </location>
</feature>
<feature type="transmembrane region" description="Helical" evidence="2">
    <location>
        <begin position="470"/>
        <end position="488"/>
    </location>
</feature>
<feature type="transmembrane region" description="Helical" evidence="2">
    <location>
        <begin position="188"/>
        <end position="209"/>
    </location>
</feature>
<dbReference type="PANTHER" id="PTHR13018">
    <property type="entry name" value="PROBABLE MEMBRANE PROTEIN DUF221-RELATED"/>
    <property type="match status" value="1"/>
</dbReference>
<feature type="transmembrane region" description="Helical" evidence="2">
    <location>
        <begin position="657"/>
        <end position="676"/>
    </location>
</feature>
<dbReference type="EMBL" id="JANTQA010000020">
    <property type="protein sequence ID" value="KAJ3446628.1"/>
    <property type="molecule type" value="Genomic_DNA"/>
</dbReference>
<dbReference type="CDD" id="cd00590">
    <property type="entry name" value="RRM_SF"/>
    <property type="match status" value="1"/>
</dbReference>
<evidence type="ECO:0000313" key="5">
    <source>
        <dbReference type="Proteomes" id="UP001146793"/>
    </source>
</evidence>
<comment type="caution">
    <text evidence="4">The sequence shown here is derived from an EMBL/GenBank/DDBJ whole genome shotgun (WGS) entry which is preliminary data.</text>
</comment>
<feature type="transmembrane region" description="Helical" evidence="2">
    <location>
        <begin position="696"/>
        <end position="713"/>
    </location>
</feature>
<feature type="transmembrane region" description="Helical" evidence="2">
    <location>
        <begin position="542"/>
        <end position="564"/>
    </location>
</feature>
<sequence length="783" mass="92174">MSSDSNRIKNEPNSNSTGDELIDGNNIKRNVLNKHSLSSSSTSSLSSEKEKEENGATNNSSFSDNSEIDLEELPKYKITPKHFETISEENFPNVFKQYQESRIKKLYHSNDSDKPKLLSLWETNMTNSATFGLGISLYFKLFQALIKFYIFLLIPSTILLIFHTKSNQPGFNEMISHLTIIRQDRSALGVYEAMGTIGAISFFFFIFFFRRSTLKFIANYFLEERQNSISDFTILVSGLPRNYDLEKVREFFAQFGEIKHIEQTYRIRKFLELYDSYYKLQKRIFELESLNKTSSCCCSLNLGKLPIKYLSLSDAKRKFYKLEKTISNLHLESTKELRKCPTVLVIYTESISTVNCLKKIRFNPFQKLINIFKKLIRYAFCLFLCKKNTNKDQYRKFGNKLLNVRRAPEPSDLLWTNLDSTYWNKYFRKIFKTFFTIFLIMLTFLIIFNISKEGYQSDSDSPEEVSNGDSFTITVIIFVSNRLLIVFLNSFSNYSRNFTRTENESNTLLEIIFSQALNSGVLVVYLIIVIGDNIVLQLPNMINMLIIANFYCVPFTAPVITHFLHKRKIKKALKKLRTIYSLDKVFQPPKTKLFNLYFELLYPLILSLTFWPSFPIIVLITLFGLIIMYYCHKYRILRQSDRKYVQEYSHLLHKKMVRYFPFLYLLPILAIILIYFSSREKLYEKEGNTLQHSIGGYILLLFSIVFTLWNLLIRNARKVRKQEIESENSEKNEKKKKKKKKKKKNKNKNKLDIRKTTFNLTTNHYENPIVKINDMIELKNEIK</sequence>
<evidence type="ECO:0000313" key="4">
    <source>
        <dbReference type="EMBL" id="KAJ3446628.1"/>
    </source>
</evidence>
<keyword evidence="2" id="KW-0472">Membrane</keyword>
<dbReference type="GO" id="GO:0005227">
    <property type="term" value="F:calcium-activated cation channel activity"/>
    <property type="evidence" value="ECO:0007669"/>
    <property type="project" value="InterPro"/>
</dbReference>
<accession>A0AAV8A229</accession>
<feature type="transmembrane region" description="Helical" evidence="2">
    <location>
        <begin position="430"/>
        <end position="450"/>
    </location>
</feature>
<evidence type="ECO:0000256" key="2">
    <source>
        <dbReference type="SAM" id="Phobius"/>
    </source>
</evidence>
<feature type="compositionally biased region" description="Basic residues" evidence="1">
    <location>
        <begin position="734"/>
        <end position="748"/>
    </location>
</feature>
<dbReference type="Proteomes" id="UP001146793">
    <property type="component" value="Unassembled WGS sequence"/>
</dbReference>
<keyword evidence="2 4" id="KW-0812">Transmembrane</keyword>
<dbReference type="AlphaFoldDB" id="A0AAV8A229"/>
<proteinExistence type="predicted"/>
<dbReference type="PANTHER" id="PTHR13018:SF135">
    <property type="entry name" value="CSC1_OSCA1-LIKE 7TM REGION DOMAIN-CONTAINING PROTEIN"/>
    <property type="match status" value="1"/>
</dbReference>